<dbReference type="InterPro" id="IPR013424">
    <property type="entry name" value="Ice-binding_C"/>
</dbReference>
<dbReference type="RefSeq" id="WP_367769351.1">
    <property type="nucleotide sequence ID" value="NZ_JBFNXR010000019.1"/>
</dbReference>
<feature type="region of interest" description="Disordered" evidence="1">
    <location>
        <begin position="116"/>
        <end position="151"/>
    </location>
</feature>
<accession>A0ABV3R8W8</accession>
<proteinExistence type="predicted"/>
<comment type="caution">
    <text evidence="3">The sequence shown here is derived from an EMBL/GenBank/DDBJ whole genome shotgun (WGS) entry which is preliminary data.</text>
</comment>
<feature type="domain" description="Ice-binding protein C-terminal" evidence="2">
    <location>
        <begin position="151"/>
        <end position="175"/>
    </location>
</feature>
<evidence type="ECO:0000259" key="2">
    <source>
        <dbReference type="Pfam" id="PF07589"/>
    </source>
</evidence>
<protein>
    <submittedName>
        <fullName evidence="3">PEP-CTERM sorting domain-containing protein</fullName>
    </submittedName>
</protein>
<dbReference type="EMBL" id="JBFNXR010000019">
    <property type="protein sequence ID" value="MEW9854174.1"/>
    <property type="molecule type" value="Genomic_DNA"/>
</dbReference>
<organism evidence="3 4">
    <name type="scientific">Novosphingobium rhizovicinum</name>
    <dbReference type="NCBI Taxonomy" id="3228928"/>
    <lineage>
        <taxon>Bacteria</taxon>
        <taxon>Pseudomonadati</taxon>
        <taxon>Pseudomonadota</taxon>
        <taxon>Alphaproteobacteria</taxon>
        <taxon>Sphingomonadales</taxon>
        <taxon>Sphingomonadaceae</taxon>
        <taxon>Novosphingobium</taxon>
    </lineage>
</organism>
<evidence type="ECO:0000313" key="4">
    <source>
        <dbReference type="Proteomes" id="UP001556118"/>
    </source>
</evidence>
<dbReference type="Proteomes" id="UP001556118">
    <property type="component" value="Unassembled WGS sequence"/>
</dbReference>
<feature type="compositionally biased region" description="Low complexity" evidence="1">
    <location>
        <begin position="119"/>
        <end position="137"/>
    </location>
</feature>
<sequence length="187" mass="19282">MAAAALLFDSPVRSGGPFGSSIRSPLAVFASRSPGNRADGALFQSKRRLAPARHAQPQRLTVIPRERVLSNIRRRPSGPLTIAPAVPPIAEQGLPLATPPLPPIVPGPAFRSPDNLGAGPTPFLPGGPIFGGPVVDRPPVDGGGPGSAPPAVPEPSTWVLFVASIGFIGIVLRRRHPRPSLADGRAG</sequence>
<evidence type="ECO:0000256" key="1">
    <source>
        <dbReference type="SAM" id="MobiDB-lite"/>
    </source>
</evidence>
<reference evidence="3 4" key="1">
    <citation type="submission" date="2024-06" db="EMBL/GenBank/DDBJ databases">
        <title>Novosphingobium rhizovicinus M1R2S20.</title>
        <authorList>
            <person name="Sun J.-Q."/>
        </authorList>
    </citation>
    <scope>NUCLEOTIDE SEQUENCE [LARGE SCALE GENOMIC DNA]</scope>
    <source>
        <strain evidence="3 4">M1R2S20</strain>
    </source>
</reference>
<keyword evidence="4" id="KW-1185">Reference proteome</keyword>
<evidence type="ECO:0000313" key="3">
    <source>
        <dbReference type="EMBL" id="MEW9854174.1"/>
    </source>
</evidence>
<dbReference type="Pfam" id="PF07589">
    <property type="entry name" value="PEP-CTERM"/>
    <property type="match status" value="1"/>
</dbReference>
<gene>
    <name evidence="3" type="ORF">ABUH87_03125</name>
</gene>
<name>A0ABV3R8W8_9SPHN</name>
<dbReference type="NCBIfam" id="TIGR02595">
    <property type="entry name" value="PEP_CTERM"/>
    <property type="match status" value="1"/>
</dbReference>